<accession>A0A1L5JHJ2</accession>
<sequence length="218" mass="22659">MKREYQDAGGSGGDMGSSKDKMMAAAAGAGEQDEEVDELLAALGYKVRSSDMADVAQKLEQLEMAMGMGGAGAAADDGFVSHLATDTVHYMLELFQIHSRIKADLPDPLHLGSGEAENLPTPGLGAGRGGASPDPWILGSGESEHLPTPGLGVGRIGDRPSRGQAHPTPGLRSDEAESQAHPTPGRRGLKVGRRGVPSYHGTESPYRSIPPVWGVGTI</sequence>
<feature type="domain" description="Transcriptional factor DELLA N-terminal" evidence="2">
    <location>
        <begin position="37"/>
        <end position="90"/>
    </location>
</feature>
<dbReference type="AlphaFoldDB" id="A0A1L5JHJ2"/>
<proteinExistence type="predicted"/>
<dbReference type="EMBL" id="KX098475">
    <property type="protein sequence ID" value="APO14196.1"/>
    <property type="molecule type" value="Genomic_DNA"/>
</dbReference>
<reference evidence="3" key="1">
    <citation type="submission" date="2016-04" db="EMBL/GenBank/DDBJ databases">
        <title>Identification and characterization of Setaria DELLA protein reveal its Gibberellin independent interaction with SiGID1.</title>
        <authorList>
            <person name="Zhao M."/>
            <person name="Zhi H."/>
            <person name="Zhang X."/>
            <person name="Jia G."/>
            <person name="Ma J."/>
            <person name="Li Y."/>
            <person name="Liu X."/>
            <person name="Diao X."/>
        </authorList>
    </citation>
    <scope>NUCLEOTIDE SEQUENCE</scope>
</reference>
<evidence type="ECO:0000259" key="2">
    <source>
        <dbReference type="Pfam" id="PF12041"/>
    </source>
</evidence>
<dbReference type="InterPro" id="IPR021914">
    <property type="entry name" value="TF_DELLA_N"/>
</dbReference>
<protein>
    <submittedName>
        <fullName evidence="3">Chimeric DELLA protein</fullName>
    </submittedName>
</protein>
<feature type="region of interest" description="Disordered" evidence="1">
    <location>
        <begin position="112"/>
        <end position="218"/>
    </location>
</feature>
<dbReference type="InterPro" id="IPR038088">
    <property type="entry name" value="DELLA_N_sf"/>
</dbReference>
<dbReference type="SMART" id="SM01129">
    <property type="entry name" value="DELLA"/>
    <property type="match status" value="1"/>
</dbReference>
<name>A0A1L5JHJ2_SETIT</name>
<evidence type="ECO:0000256" key="1">
    <source>
        <dbReference type="SAM" id="MobiDB-lite"/>
    </source>
</evidence>
<dbReference type="ExpressionAtlas" id="A0A1L5JHJ2">
    <property type="expression patterns" value="baseline"/>
</dbReference>
<feature type="region of interest" description="Disordered" evidence="1">
    <location>
        <begin position="1"/>
        <end position="31"/>
    </location>
</feature>
<dbReference type="Pfam" id="PF12041">
    <property type="entry name" value="DELLA"/>
    <property type="match status" value="1"/>
</dbReference>
<evidence type="ECO:0000313" key="3">
    <source>
        <dbReference type="EMBL" id="APO14196.1"/>
    </source>
</evidence>
<organism evidence="3">
    <name type="scientific">Setaria italica</name>
    <name type="common">Foxtail millet</name>
    <name type="synonym">Panicum italicum</name>
    <dbReference type="NCBI Taxonomy" id="4555"/>
    <lineage>
        <taxon>Eukaryota</taxon>
        <taxon>Viridiplantae</taxon>
        <taxon>Streptophyta</taxon>
        <taxon>Embryophyta</taxon>
        <taxon>Tracheophyta</taxon>
        <taxon>Spermatophyta</taxon>
        <taxon>Magnoliopsida</taxon>
        <taxon>Liliopsida</taxon>
        <taxon>Poales</taxon>
        <taxon>Poaceae</taxon>
        <taxon>PACMAD clade</taxon>
        <taxon>Panicoideae</taxon>
        <taxon>Panicodae</taxon>
        <taxon>Paniceae</taxon>
        <taxon>Cenchrinae</taxon>
        <taxon>Setaria</taxon>
    </lineage>
</organism>
<dbReference type="Gene3D" id="1.10.10.1290">
    <property type="entry name" value="Transcriptional regulator DELLA, N-terminal domain"/>
    <property type="match status" value="1"/>
</dbReference>
<gene>
    <name evidence="3" type="primary">D1-cC</name>
</gene>